<keyword evidence="4" id="KW-1185">Reference proteome</keyword>
<dbReference type="EMBL" id="KN822090">
    <property type="protein sequence ID" value="KIM58124.1"/>
    <property type="molecule type" value="Genomic_DNA"/>
</dbReference>
<evidence type="ECO:0000256" key="1">
    <source>
        <dbReference type="SAM" id="MobiDB-lite"/>
    </source>
</evidence>
<dbReference type="HOGENOM" id="CLU_009487_6_0_1"/>
<dbReference type="InParanoid" id="A0A0C3DPL3"/>
<dbReference type="OrthoDB" id="4743193at2759"/>
<gene>
    <name evidence="3" type="ORF">SCLCIDRAFT_128987</name>
</gene>
<proteinExistence type="predicted"/>
<dbReference type="STRING" id="1036808.A0A0C3DPL3"/>
<reference evidence="4" key="2">
    <citation type="submission" date="2015-01" db="EMBL/GenBank/DDBJ databases">
        <title>Evolutionary Origins and Diversification of the Mycorrhizal Mutualists.</title>
        <authorList>
            <consortium name="DOE Joint Genome Institute"/>
            <consortium name="Mycorrhizal Genomics Consortium"/>
            <person name="Kohler A."/>
            <person name="Kuo A."/>
            <person name="Nagy L.G."/>
            <person name="Floudas D."/>
            <person name="Copeland A."/>
            <person name="Barry K.W."/>
            <person name="Cichocki N."/>
            <person name="Veneault-Fourrey C."/>
            <person name="LaButti K."/>
            <person name="Lindquist E.A."/>
            <person name="Lipzen A."/>
            <person name="Lundell T."/>
            <person name="Morin E."/>
            <person name="Murat C."/>
            <person name="Riley R."/>
            <person name="Ohm R."/>
            <person name="Sun H."/>
            <person name="Tunlid A."/>
            <person name="Henrissat B."/>
            <person name="Grigoriev I.V."/>
            <person name="Hibbett D.S."/>
            <person name="Martin F."/>
        </authorList>
    </citation>
    <scope>NUCLEOTIDE SEQUENCE [LARGE SCALE GENOMIC DNA]</scope>
    <source>
        <strain evidence="4">Foug A</strain>
    </source>
</reference>
<feature type="compositionally biased region" description="Basic and acidic residues" evidence="1">
    <location>
        <begin position="294"/>
        <end position="310"/>
    </location>
</feature>
<feature type="region of interest" description="Disordered" evidence="1">
    <location>
        <begin position="294"/>
        <end position="318"/>
    </location>
</feature>
<dbReference type="Pfam" id="PF20231">
    <property type="entry name" value="DUF6589"/>
    <property type="match status" value="1"/>
</dbReference>
<reference evidence="3 4" key="1">
    <citation type="submission" date="2014-04" db="EMBL/GenBank/DDBJ databases">
        <authorList>
            <consortium name="DOE Joint Genome Institute"/>
            <person name="Kuo A."/>
            <person name="Kohler A."/>
            <person name="Nagy L.G."/>
            <person name="Floudas D."/>
            <person name="Copeland A."/>
            <person name="Barry K.W."/>
            <person name="Cichocki N."/>
            <person name="Veneault-Fourrey C."/>
            <person name="LaButti K."/>
            <person name="Lindquist E.A."/>
            <person name="Lipzen A."/>
            <person name="Lundell T."/>
            <person name="Morin E."/>
            <person name="Murat C."/>
            <person name="Sun H."/>
            <person name="Tunlid A."/>
            <person name="Henrissat B."/>
            <person name="Grigoriev I.V."/>
            <person name="Hibbett D.S."/>
            <person name="Martin F."/>
            <person name="Nordberg H.P."/>
            <person name="Cantor M.N."/>
            <person name="Hua S.X."/>
        </authorList>
    </citation>
    <scope>NUCLEOTIDE SEQUENCE [LARGE SCALE GENOMIC DNA]</scope>
    <source>
        <strain evidence="3 4">Foug A</strain>
    </source>
</reference>
<dbReference type="Proteomes" id="UP000053989">
    <property type="component" value="Unassembled WGS sequence"/>
</dbReference>
<evidence type="ECO:0000313" key="4">
    <source>
        <dbReference type="Proteomes" id="UP000053989"/>
    </source>
</evidence>
<dbReference type="AlphaFoldDB" id="A0A0C3DPL3"/>
<organism evidence="3 4">
    <name type="scientific">Scleroderma citrinum Foug A</name>
    <dbReference type="NCBI Taxonomy" id="1036808"/>
    <lineage>
        <taxon>Eukaryota</taxon>
        <taxon>Fungi</taxon>
        <taxon>Dikarya</taxon>
        <taxon>Basidiomycota</taxon>
        <taxon>Agaricomycotina</taxon>
        <taxon>Agaricomycetes</taxon>
        <taxon>Agaricomycetidae</taxon>
        <taxon>Boletales</taxon>
        <taxon>Sclerodermatineae</taxon>
        <taxon>Sclerodermataceae</taxon>
        <taxon>Scleroderma</taxon>
    </lineage>
</organism>
<evidence type="ECO:0000259" key="2">
    <source>
        <dbReference type="Pfam" id="PF20231"/>
    </source>
</evidence>
<accession>A0A0C3DPL3</accession>
<feature type="non-terminal residue" evidence="3">
    <location>
        <position position="1"/>
    </location>
</feature>
<feature type="domain" description="DUF6589" evidence="2">
    <location>
        <begin position="6"/>
        <end position="240"/>
    </location>
</feature>
<evidence type="ECO:0000313" key="3">
    <source>
        <dbReference type="EMBL" id="KIM58124.1"/>
    </source>
</evidence>
<dbReference type="InterPro" id="IPR046496">
    <property type="entry name" value="DUF6589"/>
</dbReference>
<sequence>ETGIYSTKPGFHHMHQLIGHVGICHCLDCWQVHTANKKGYDSLNTFTTSNPTFDDLKAMAKEMVHIYVATHRLQRMRRKAEKEHNLQFENALLLNKYFLLYKKLSHAINNGNITQVEMFIVSWIPILKAIGKHKYVTHMTNFLINIHFVYPAGLRHAIRYHILVNPTGQPMKWRAVDWCVELNNLFTKAFQLTLFFKVKNGGKGSNHSVEWIILESPLVQVYQNVQGLVEKNFKLTHHTTNPVPPDMKKTFTKLLKHLSLNSPHIVSMGRKSRHQIVNLHNKWGDMTQKITHGEYKTKENDSSKSNRAELDDVTVELM</sequence>
<name>A0A0C3DPL3_9AGAM</name>
<protein>
    <recommendedName>
        <fullName evidence="2">DUF6589 domain-containing protein</fullName>
    </recommendedName>
</protein>